<dbReference type="RefSeq" id="WP_133260700.1">
    <property type="nucleotide sequence ID" value="NZ_SJCY01000001.1"/>
</dbReference>
<name>A0A4R5MP81_9SPHI</name>
<evidence type="ECO:0000256" key="1">
    <source>
        <dbReference type="SAM" id="MobiDB-lite"/>
    </source>
</evidence>
<gene>
    <name evidence="3" type="ORF">EZJ43_00505</name>
</gene>
<feature type="region of interest" description="Disordered" evidence="1">
    <location>
        <begin position="118"/>
        <end position="150"/>
    </location>
</feature>
<protein>
    <recommendedName>
        <fullName evidence="5">DUF4890 domain-containing protein</fullName>
    </recommendedName>
</protein>
<feature type="chain" id="PRO_5020523338" description="DUF4890 domain-containing protein" evidence="2">
    <location>
        <begin position="21"/>
        <end position="150"/>
    </location>
</feature>
<sequence>MKKFIFLFLTALTFAFVSNAQQSKTPLPAEVAQKNVDDLNKKLKLNETQKSVIFRFTFEQAKAQQELMKKQEKTGFDEGDVDKFYKMQNETSKNIRNVLKGDQQIAYDRIIEDRLSGVTEKGKKKKKGEEEEAPSDIKGLLSGPPMEKQN</sequence>
<dbReference type="OrthoDB" id="766226at2"/>
<keyword evidence="2" id="KW-0732">Signal</keyword>
<evidence type="ECO:0000256" key="2">
    <source>
        <dbReference type="SAM" id="SignalP"/>
    </source>
</evidence>
<dbReference type="EMBL" id="SJCY01000001">
    <property type="protein sequence ID" value="TDG37612.1"/>
    <property type="molecule type" value="Genomic_DNA"/>
</dbReference>
<evidence type="ECO:0000313" key="4">
    <source>
        <dbReference type="Proteomes" id="UP000295668"/>
    </source>
</evidence>
<evidence type="ECO:0008006" key="5">
    <source>
        <dbReference type="Google" id="ProtNLM"/>
    </source>
</evidence>
<proteinExistence type="predicted"/>
<dbReference type="Proteomes" id="UP000295668">
    <property type="component" value="Unassembled WGS sequence"/>
</dbReference>
<reference evidence="3 4" key="1">
    <citation type="submission" date="2019-02" db="EMBL/GenBank/DDBJ databases">
        <title>Pedobacter sp. nov., a novel speices isolated from soil of pinguins habitat in Antarcitica.</title>
        <authorList>
            <person name="He R.-H."/>
        </authorList>
    </citation>
    <scope>NUCLEOTIDE SEQUENCE [LARGE SCALE GENOMIC DNA]</scope>
    <source>
        <strain evidence="3 4">E01020</strain>
    </source>
</reference>
<evidence type="ECO:0000313" key="3">
    <source>
        <dbReference type="EMBL" id="TDG37612.1"/>
    </source>
</evidence>
<organism evidence="3 4">
    <name type="scientific">Pedobacter changchengzhani</name>
    <dbReference type="NCBI Taxonomy" id="2529274"/>
    <lineage>
        <taxon>Bacteria</taxon>
        <taxon>Pseudomonadati</taxon>
        <taxon>Bacteroidota</taxon>
        <taxon>Sphingobacteriia</taxon>
        <taxon>Sphingobacteriales</taxon>
        <taxon>Sphingobacteriaceae</taxon>
        <taxon>Pedobacter</taxon>
    </lineage>
</organism>
<comment type="caution">
    <text evidence="3">The sequence shown here is derived from an EMBL/GenBank/DDBJ whole genome shotgun (WGS) entry which is preliminary data.</text>
</comment>
<keyword evidence="4" id="KW-1185">Reference proteome</keyword>
<feature type="signal peptide" evidence="2">
    <location>
        <begin position="1"/>
        <end position="20"/>
    </location>
</feature>
<accession>A0A4R5MP81</accession>
<dbReference type="AlphaFoldDB" id="A0A4R5MP81"/>